<dbReference type="InterPro" id="IPR047043">
    <property type="entry name" value="BipA_III"/>
</dbReference>
<dbReference type="InterPro" id="IPR004161">
    <property type="entry name" value="EFTu-like_2"/>
</dbReference>
<dbReference type="InterPro" id="IPR047041">
    <property type="entry name" value="BipA_GTP-bd_dom"/>
</dbReference>
<dbReference type="CDD" id="cd16263">
    <property type="entry name" value="BipA_III"/>
    <property type="match status" value="1"/>
</dbReference>
<reference evidence="3" key="1">
    <citation type="submission" date="2013-07" db="EMBL/GenBank/DDBJ databases">
        <title>The genome of Eucalyptus grandis.</title>
        <authorList>
            <person name="Schmutz J."/>
            <person name="Hayes R."/>
            <person name="Myburg A."/>
            <person name="Tuskan G."/>
            <person name="Grattapaglia D."/>
            <person name="Rokhsar D.S."/>
        </authorList>
    </citation>
    <scope>NUCLEOTIDE SEQUENCE</scope>
    <source>
        <tissue evidence="3">Leaf extractions</tissue>
    </source>
</reference>
<dbReference type="InterPro" id="IPR000640">
    <property type="entry name" value="EFG_V-like"/>
</dbReference>
<gene>
    <name evidence="3" type="ORF">EUGRSUZ_A02376</name>
</gene>
<dbReference type="PRINTS" id="PR00315">
    <property type="entry name" value="ELONGATNFCT"/>
</dbReference>
<dbReference type="InterPro" id="IPR005225">
    <property type="entry name" value="Small_GTP-bd"/>
</dbReference>
<feature type="domain" description="Tr-type G" evidence="2">
    <location>
        <begin position="135"/>
        <end position="330"/>
    </location>
</feature>
<dbReference type="Gene3D" id="3.30.70.870">
    <property type="entry name" value="Elongation Factor G (Translational Gtpase), domain 3"/>
    <property type="match status" value="1"/>
</dbReference>
<feature type="compositionally biased region" description="Low complexity" evidence="1">
    <location>
        <begin position="53"/>
        <end position="96"/>
    </location>
</feature>
<dbReference type="Pfam" id="PF00679">
    <property type="entry name" value="EFG_C"/>
    <property type="match status" value="1"/>
</dbReference>
<organism evidence="3">
    <name type="scientific">Eucalyptus grandis</name>
    <name type="common">Flooded gum</name>
    <dbReference type="NCBI Taxonomy" id="71139"/>
    <lineage>
        <taxon>Eukaryota</taxon>
        <taxon>Viridiplantae</taxon>
        <taxon>Streptophyta</taxon>
        <taxon>Embryophyta</taxon>
        <taxon>Tracheophyta</taxon>
        <taxon>Spermatophyta</taxon>
        <taxon>Magnoliopsida</taxon>
        <taxon>eudicotyledons</taxon>
        <taxon>Gunneridae</taxon>
        <taxon>Pentapetalae</taxon>
        <taxon>rosids</taxon>
        <taxon>malvids</taxon>
        <taxon>Myrtales</taxon>
        <taxon>Myrtaceae</taxon>
        <taxon>Myrtoideae</taxon>
        <taxon>Eucalypteae</taxon>
        <taxon>Eucalyptus</taxon>
    </lineage>
</organism>
<dbReference type="CDD" id="cd03691">
    <property type="entry name" value="BipA_TypA_II"/>
    <property type="match status" value="1"/>
</dbReference>
<dbReference type="PROSITE" id="PS00301">
    <property type="entry name" value="G_TR_1"/>
    <property type="match status" value="1"/>
</dbReference>
<dbReference type="CDD" id="cd01891">
    <property type="entry name" value="TypA_BipA"/>
    <property type="match status" value="1"/>
</dbReference>
<sequence>MKKRPTSTTNHRLICQIASASLPLPRARLSPCNCREREEKKTEMEMALGFRGPSPALLSPASSSPARAPRASPQPAKHLFGLGSSSSSGLSSPLASRTSLRCRPERRVHRPIACSAAQTTETPTEEKKSQLIRRSDIRNIAIVAHVDHGKTTLVDSMLRQAKVFRDNQFVQERIMDSNDLERERGITILSKNTSINYKDTKINIIDTPGHSDFGGEVERILNMVEGVLLVVDSVEGPMPQTRFVLKKALEFGHAVVVVVNKIDRPSARPDFVINSTFELFIELNATDEQCDFQAIYASGIKGKAGLSPDNLAEDLSPLFEAIIRCIPGPRIEKDGALQMLATNIEYDEHKGRIAIGRLHAGTLKKGTDVKVCTSDDSCRYARVSELFVYEKFSRIPVEIVEAGDICAVCGISDIQIGETIADKTSGKPLPAIKVEEPTVKMSFSINTSPFVGREGKYVTSRNLRDRLYRELERNLAMKVEDGETSDTFLVSGRGTLHLTILIENMRREGYEFMVGPPKVISKRVNDKLLEPFEIATVEVPEEHMGSVVELLGRRRGLMFDMQGVRGNYFAEI</sequence>
<name>A0A059DHF7_EUCGR</name>
<dbReference type="SUPFAM" id="SSF50447">
    <property type="entry name" value="Translation proteins"/>
    <property type="match status" value="1"/>
</dbReference>
<evidence type="ECO:0000259" key="2">
    <source>
        <dbReference type="PROSITE" id="PS51722"/>
    </source>
</evidence>
<dbReference type="InterPro" id="IPR000795">
    <property type="entry name" value="T_Tr_GTP-bd_dom"/>
</dbReference>
<dbReference type="Gene3D" id="3.40.50.300">
    <property type="entry name" value="P-loop containing nucleotide triphosphate hydrolases"/>
    <property type="match status" value="1"/>
</dbReference>
<dbReference type="FunFam" id="2.40.30.10:FF:000016">
    <property type="entry name" value="GTP-binding protein TypA"/>
    <property type="match status" value="1"/>
</dbReference>
<dbReference type="SUPFAM" id="SSF54980">
    <property type="entry name" value="EF-G C-terminal domain-like"/>
    <property type="match status" value="2"/>
</dbReference>
<dbReference type="Gene3D" id="3.30.70.240">
    <property type="match status" value="1"/>
</dbReference>
<dbReference type="Gramene" id="KCW90208">
    <property type="protein sequence ID" value="KCW90208"/>
    <property type="gene ID" value="EUGRSUZ_A02376"/>
</dbReference>
<dbReference type="PANTHER" id="PTHR42908">
    <property type="entry name" value="TRANSLATION ELONGATION FACTOR-RELATED"/>
    <property type="match status" value="1"/>
</dbReference>
<dbReference type="PROSITE" id="PS51722">
    <property type="entry name" value="G_TR_2"/>
    <property type="match status" value="1"/>
</dbReference>
<dbReference type="Pfam" id="PF00009">
    <property type="entry name" value="GTP_EFTU"/>
    <property type="match status" value="1"/>
</dbReference>
<dbReference type="EMBL" id="KK198753">
    <property type="protein sequence ID" value="KCW90208.1"/>
    <property type="molecule type" value="Genomic_DNA"/>
</dbReference>
<proteinExistence type="predicted"/>
<dbReference type="SUPFAM" id="SSF52540">
    <property type="entry name" value="P-loop containing nucleoside triphosphate hydrolases"/>
    <property type="match status" value="1"/>
</dbReference>
<dbReference type="InterPro" id="IPR047042">
    <property type="entry name" value="BipA_II"/>
</dbReference>
<dbReference type="Pfam" id="PF03144">
    <property type="entry name" value="GTP_EFTU_D2"/>
    <property type="match status" value="1"/>
</dbReference>
<dbReference type="FunFam" id="3.30.70.870:FF:000003">
    <property type="entry name" value="GTP-binding protein TypA"/>
    <property type="match status" value="1"/>
</dbReference>
<dbReference type="NCBIfam" id="TIGR00231">
    <property type="entry name" value="small_GTP"/>
    <property type="match status" value="1"/>
</dbReference>
<dbReference type="Gene3D" id="2.40.30.10">
    <property type="entry name" value="Translation factors"/>
    <property type="match status" value="1"/>
</dbReference>
<evidence type="ECO:0000313" key="3">
    <source>
        <dbReference type="EMBL" id="KCW90208.1"/>
    </source>
</evidence>
<dbReference type="GO" id="GO:0003924">
    <property type="term" value="F:GTPase activity"/>
    <property type="evidence" value="ECO:0007669"/>
    <property type="project" value="InterPro"/>
</dbReference>
<dbReference type="InterPro" id="IPR027417">
    <property type="entry name" value="P-loop_NTPase"/>
</dbReference>
<dbReference type="FunFam" id="3.40.50.300:FF:000055">
    <property type="entry name" value="GTP-binding protein TypA"/>
    <property type="match status" value="1"/>
</dbReference>
<dbReference type="InterPro" id="IPR035647">
    <property type="entry name" value="EFG_III/V"/>
</dbReference>
<dbReference type="InterPro" id="IPR031157">
    <property type="entry name" value="G_TR_CS"/>
</dbReference>
<evidence type="ECO:0000256" key="1">
    <source>
        <dbReference type="SAM" id="MobiDB-lite"/>
    </source>
</evidence>
<dbReference type="AlphaFoldDB" id="A0A059DHF7"/>
<protein>
    <recommendedName>
        <fullName evidence="2">Tr-type G domain-containing protein</fullName>
    </recommendedName>
</protein>
<dbReference type="PANTHER" id="PTHR42908:SF8">
    <property type="entry name" value="TR-TYPE G DOMAIN-CONTAINING PROTEIN"/>
    <property type="match status" value="1"/>
</dbReference>
<feature type="region of interest" description="Disordered" evidence="1">
    <location>
        <begin position="50"/>
        <end position="131"/>
    </location>
</feature>
<accession>A0A059DHF7</accession>
<dbReference type="InterPro" id="IPR009000">
    <property type="entry name" value="Transl_B-barrel_sf"/>
</dbReference>
<dbReference type="GO" id="GO:0005525">
    <property type="term" value="F:GTP binding"/>
    <property type="evidence" value="ECO:0007669"/>
    <property type="project" value="InterPro"/>
</dbReference>